<feature type="compositionally biased region" description="Polar residues" evidence="1">
    <location>
        <begin position="62"/>
        <end position="85"/>
    </location>
</feature>
<feature type="region of interest" description="Disordered" evidence="1">
    <location>
        <begin position="1438"/>
        <end position="1523"/>
    </location>
</feature>
<dbReference type="RefSeq" id="XP_070863132.1">
    <property type="nucleotide sequence ID" value="XM_071005225.1"/>
</dbReference>
<organism evidence="3 4">
    <name type="scientific">Ceratocystis lukuohia</name>
    <dbReference type="NCBI Taxonomy" id="2019550"/>
    <lineage>
        <taxon>Eukaryota</taxon>
        <taxon>Fungi</taxon>
        <taxon>Dikarya</taxon>
        <taxon>Ascomycota</taxon>
        <taxon>Pezizomycotina</taxon>
        <taxon>Sordariomycetes</taxon>
        <taxon>Hypocreomycetidae</taxon>
        <taxon>Microascales</taxon>
        <taxon>Ceratocystidaceae</taxon>
        <taxon>Ceratocystis</taxon>
    </lineage>
</organism>
<feature type="region of interest" description="Disordered" evidence="1">
    <location>
        <begin position="188"/>
        <end position="245"/>
    </location>
</feature>
<dbReference type="EMBL" id="JABSNW010000001">
    <property type="protein sequence ID" value="KAL2891953.1"/>
    <property type="molecule type" value="Genomic_DNA"/>
</dbReference>
<feature type="compositionally biased region" description="Low complexity" evidence="1">
    <location>
        <begin position="188"/>
        <end position="199"/>
    </location>
</feature>
<feature type="compositionally biased region" description="Basic residues" evidence="1">
    <location>
        <begin position="1"/>
        <end position="11"/>
    </location>
</feature>
<dbReference type="InterPro" id="IPR018961">
    <property type="entry name" value="DnaJ_homolog_subfam-C_membr-28"/>
</dbReference>
<comment type="caution">
    <text evidence="3">The sequence shown here is derived from an EMBL/GenBank/DDBJ whole genome shotgun (WGS) entry which is preliminary data.</text>
</comment>
<feature type="region of interest" description="Disordered" evidence="1">
    <location>
        <begin position="980"/>
        <end position="1012"/>
    </location>
</feature>
<feature type="region of interest" description="Disordered" evidence="1">
    <location>
        <begin position="1098"/>
        <end position="1123"/>
    </location>
</feature>
<feature type="compositionally biased region" description="Low complexity" evidence="1">
    <location>
        <begin position="208"/>
        <end position="234"/>
    </location>
</feature>
<feature type="region of interest" description="Disordered" evidence="1">
    <location>
        <begin position="1567"/>
        <end position="1602"/>
    </location>
</feature>
<feature type="compositionally biased region" description="Polar residues" evidence="1">
    <location>
        <begin position="152"/>
        <end position="169"/>
    </location>
</feature>
<feature type="compositionally biased region" description="Low complexity" evidence="1">
    <location>
        <begin position="302"/>
        <end position="311"/>
    </location>
</feature>
<evidence type="ECO:0000259" key="2">
    <source>
        <dbReference type="Pfam" id="PF09350"/>
    </source>
</evidence>
<dbReference type="PANTHER" id="PTHR39394:SF1">
    <property type="entry name" value="DNAJ HOMOLOGUE SUBFAMILY C MEMBER 28 CONSERVED DOMAIN-CONTAINING PROTEIN"/>
    <property type="match status" value="1"/>
</dbReference>
<feature type="compositionally biased region" description="Polar residues" evidence="1">
    <location>
        <begin position="417"/>
        <end position="426"/>
    </location>
</feature>
<dbReference type="Proteomes" id="UP001610728">
    <property type="component" value="Unassembled WGS sequence"/>
</dbReference>
<proteinExistence type="predicted"/>
<feature type="region of interest" description="Disordered" evidence="1">
    <location>
        <begin position="400"/>
        <end position="426"/>
    </location>
</feature>
<feature type="region of interest" description="Disordered" evidence="1">
    <location>
        <begin position="443"/>
        <end position="467"/>
    </location>
</feature>
<feature type="compositionally biased region" description="Low complexity" evidence="1">
    <location>
        <begin position="1110"/>
        <end position="1123"/>
    </location>
</feature>
<evidence type="ECO:0000313" key="3">
    <source>
        <dbReference type="EMBL" id="KAL2891953.1"/>
    </source>
</evidence>
<feature type="compositionally biased region" description="Low complexity" evidence="1">
    <location>
        <begin position="1574"/>
        <end position="1586"/>
    </location>
</feature>
<feature type="region of interest" description="Disordered" evidence="1">
    <location>
        <begin position="265"/>
        <end position="353"/>
    </location>
</feature>
<protein>
    <recommendedName>
        <fullName evidence="2">DnaJ homologue subfamily C member 28 conserved domain-containing protein</fullName>
    </recommendedName>
</protein>
<feature type="region of interest" description="Disordered" evidence="1">
    <location>
        <begin position="1382"/>
        <end position="1426"/>
    </location>
</feature>
<feature type="compositionally biased region" description="Low complexity" evidence="1">
    <location>
        <begin position="86"/>
        <end position="103"/>
    </location>
</feature>
<feature type="compositionally biased region" description="Polar residues" evidence="1">
    <location>
        <begin position="331"/>
        <end position="345"/>
    </location>
</feature>
<feature type="region of interest" description="Disordered" evidence="1">
    <location>
        <begin position="1339"/>
        <end position="1359"/>
    </location>
</feature>
<feature type="region of interest" description="Disordered" evidence="1">
    <location>
        <begin position="134"/>
        <end position="170"/>
    </location>
</feature>
<evidence type="ECO:0000256" key="1">
    <source>
        <dbReference type="SAM" id="MobiDB-lite"/>
    </source>
</evidence>
<feature type="compositionally biased region" description="Low complexity" evidence="1">
    <location>
        <begin position="1445"/>
        <end position="1464"/>
    </location>
</feature>
<dbReference type="PANTHER" id="PTHR39394">
    <property type="entry name" value="YALI0E31793P"/>
    <property type="match status" value="1"/>
</dbReference>
<feature type="compositionally biased region" description="Low complexity" evidence="1">
    <location>
        <begin position="13"/>
        <end position="22"/>
    </location>
</feature>
<accession>A0ABR4MUL6</accession>
<feature type="compositionally biased region" description="Pro residues" evidence="1">
    <location>
        <begin position="235"/>
        <end position="245"/>
    </location>
</feature>
<feature type="compositionally biased region" description="Low complexity" evidence="1">
    <location>
        <begin position="1488"/>
        <end position="1500"/>
    </location>
</feature>
<dbReference type="Pfam" id="PF09350">
    <property type="entry name" value="DJC28_CD"/>
    <property type="match status" value="1"/>
</dbReference>
<feature type="compositionally biased region" description="Low complexity" evidence="1">
    <location>
        <begin position="1392"/>
        <end position="1413"/>
    </location>
</feature>
<feature type="region of interest" description="Disordered" evidence="1">
    <location>
        <begin position="1"/>
        <end position="119"/>
    </location>
</feature>
<reference evidence="3 4" key="1">
    <citation type="submission" date="2020-05" db="EMBL/GenBank/DDBJ databases">
        <title>Ceratocystis lukuohia genome.</title>
        <authorList>
            <person name="Harrington T.C."/>
            <person name="Kim K."/>
            <person name="Mayers C.G."/>
        </authorList>
    </citation>
    <scope>NUCLEOTIDE SEQUENCE [LARGE SCALE GENOMIC DNA]</scope>
    <source>
        <strain evidence="3 4">C4212</strain>
    </source>
</reference>
<gene>
    <name evidence="3" type="ORF">HOO65_011311</name>
</gene>
<feature type="compositionally biased region" description="Low complexity" evidence="1">
    <location>
        <begin position="47"/>
        <end position="61"/>
    </location>
</feature>
<feature type="region of interest" description="Disordered" evidence="1">
    <location>
        <begin position="1297"/>
        <end position="1321"/>
    </location>
</feature>
<feature type="compositionally biased region" description="Polar residues" evidence="1">
    <location>
        <begin position="443"/>
        <end position="458"/>
    </location>
</feature>
<sequence>MLSHLRFHRRGVSSPTSPTLPTAPVADGQPPSQRVHGLNIAHGHGHGQAQTQAQAQVQAQARSQPESRSQGNSPYLQSHAQFQPLSQPQTHSQSQSQSASRTSSPHRSKTKSLFLSPSSLGSGSAFDTAPFALPSIPQDTASDLPSAVSPRQPASTVSSPIPDDNSPSTGFIGGLALLKYQSRRQQTAASASASAGSGAPRLGVGSENTSPSYTPNNTNGNSSSAITTSSSTYIPPEPLNPAPLPPINTSLNINFSAGRYSLPAQPSPGYASPSSSILSPPYNDKSPSFVTPTDIKNHQEMQKQQQQQQPQHGIPSSILANNAGIPMGPMTTISASGPSSASEKQQAPPKKTKGITFLRPVSTLLLRRKGNNSVPDLIPLGRVAEEPAYDPRIKGTRVHDFSAPRSKRAPSSAIPPQTNSFHSHVNTSGGLHVYNLPKLSTSASTSTLVGPQPNSATSEAADPTTAVKDAASLPASLRSVPSTVSVGQPATGKSEDAFHETTAQGHSRTFSFKSRISRKISMSEISLHSSISRRMKSTSSRFSFDMIGAAKQEKIMEERHRQRQLERGEAPEEPAEVNAFVQGDDRFDDFDMDDFDYDNMMDDDGLEEEIPGLNLDYDEAEILEDEEHEDPFEYDEQYSGANNGYEADDVAPVQEGLGHMTLADMEAADTLAASSAPTSSAVLDEVPDTATAISPIAHSIIDDKTASTNRDTTQDTVQDIAQDIPQETTKSTRFPLVSDPQCESRVVEQIIETPLPHSTRSAAATAKRDSQNFAAFIFQRSNPTSQLASPRSFGVQATPRDAEGRVIGFACSNETPPGTGKSLSGWGPCPGNIPDDKTSTAVGALGSAADHPRDSEETQKSLDVMMARDATPSGVYVRINSPLSSIGEAEPEAIPLEMQEQFQMRASANERLGVLEGEENTFDANISNDFSGEFITDEFTTGNDAGFDESIFDMDDTDQYGRPIPGAFAMAQQRLCESRDKLKRDSAALAPEPSLDVSNLQPEQSDPRPTLRPITIPNFYPIHHAECLQQISPENAATHDAAIAMGLSHMGLRNEIRGVGPETRPEDVMAYQAALAAAAQKAADAGKFQRHSWLSEVDDGHGQDRGQPIGQGNSAAATARAGAGDKNVEIDAADDLDLGGGFNMADYENDDMDDYFDLDEADDSKIIEEANAEALANDYDGWYGQEFGFYSAPLNQAHQLNSAVKYEYSNGGFFGPAGMSTISRSDSGRVAVREPNLTPITERSEYSNRNSIMSLPGITLPTSAITSPGLSQLAMIADNEESMSMSTLLRLRSRAWGGGSQASSNHGSPRSERADGASSPLASFVGVSSGLNEHLHAMSAAGGRDTELEKLESTNPLSSARTSIGVAPAVGGSGLRVLFSPVSSSGSGGVPGQAQTQAQGQTQTQTQIPTTAGFPPTREFPLASAASSAPPISLTLNTALSPGVTSNRPSSRLPSLTRSTSSNSQGPSEIAAPPFKNKESAATNHSESSAAATVATSNTSPLVSQIPNTTTEPETPNDDAPLSPLAQRLQDATEEALYTGGLAGRQSIVNAGFSPALRAKLLAKISHASPPPSATTTAATSMPAAAGRGTRDTALSEPWDGSEKAPDAVLRMLDDAHKRLPVELRAPPPGANVVDLRPRRAVWASPGERIARARDAAADYAALEGRSASTLPAPGLAPSPILGTATTTATLAASGPDTEREERLRLFKERFEPGTRALPHSLSGLASLANERIEAAMARGAFSSIPRGPGVQRDERGGSNPFIDTTEYIMNNMLKRQDLAPPWIDKQQEITRATETFRNRIRTSWKIRLLSLLGSSSGRGASSLEERISRARANACAEARWNPPPRGPTTGLGSVAAGATDDVVMKAGRGAGVPVEAGTVPDNNDSSPMVPSPPPLRDPDWEHNERTFLALSIAEVNALLRSYNLMAPDLAKKAYLSIDSELRLCYAEVAAQAEQALRTSETRPARVNSTGLGQILGRGTGWGFSFGADGGGPPERRVLDTPGRYGLRDMWRDLWGRKE</sequence>
<dbReference type="GeneID" id="98115556"/>
<name>A0ABR4MUL6_9PEZI</name>
<feature type="domain" description="DnaJ homologue subfamily C member 28 conserved" evidence="2">
    <location>
        <begin position="1728"/>
        <end position="1798"/>
    </location>
</feature>
<evidence type="ECO:0000313" key="4">
    <source>
        <dbReference type="Proteomes" id="UP001610728"/>
    </source>
</evidence>
<keyword evidence="4" id="KW-1185">Reference proteome</keyword>